<reference evidence="1" key="1">
    <citation type="submission" date="2020-03" db="EMBL/GenBank/DDBJ databases">
        <title>Spirochaetal bacteria isolated from arthropods constitute a novel genus Entomospira genus novum within the order Spirochaetales.</title>
        <authorList>
            <person name="Grana-Miraglia L."/>
            <person name="Sikutova S."/>
            <person name="Fingerle V."/>
            <person name="Sing A."/>
            <person name="Castillo-Ramirez S."/>
            <person name="Margos G."/>
            <person name="Rudolf I."/>
        </authorList>
    </citation>
    <scope>NUCLEOTIDE SEQUENCE</scope>
    <source>
        <strain evidence="1">BR149</strain>
    </source>
</reference>
<evidence type="ECO:0000313" key="1">
    <source>
        <dbReference type="EMBL" id="NIZ69731.1"/>
    </source>
</evidence>
<evidence type="ECO:0000313" key="2">
    <source>
        <dbReference type="Proteomes" id="UP000778951"/>
    </source>
</evidence>
<comment type="caution">
    <text evidence="1">The sequence shown here is derived from an EMBL/GenBank/DDBJ whole genome shotgun (WGS) entry which is preliminary data.</text>
</comment>
<dbReference type="Proteomes" id="UP000778951">
    <property type="component" value="Unassembled WGS sequence"/>
</dbReference>
<dbReference type="SUPFAM" id="SSF55961">
    <property type="entry name" value="Bet v1-like"/>
    <property type="match status" value="1"/>
</dbReference>
<dbReference type="InterPro" id="IPR023393">
    <property type="entry name" value="START-like_dom_sf"/>
</dbReference>
<dbReference type="AlphaFoldDB" id="A0A968GFN7"/>
<name>A0A968GFN7_9SPIO</name>
<keyword evidence="2" id="KW-1185">Reference proteome</keyword>
<accession>A0A968GFN7</accession>
<dbReference type="EMBL" id="JAATLM010000001">
    <property type="protein sequence ID" value="NIZ69731.1"/>
    <property type="molecule type" value="Genomic_DNA"/>
</dbReference>
<dbReference type="Gene3D" id="3.30.530.20">
    <property type="match status" value="1"/>
</dbReference>
<gene>
    <name evidence="1" type="ORF">HCT48_05835</name>
</gene>
<proteinExistence type="predicted"/>
<organism evidence="1 2">
    <name type="scientific">Entomospira culicis</name>
    <dbReference type="NCBI Taxonomy" id="2719989"/>
    <lineage>
        <taxon>Bacteria</taxon>
        <taxon>Pseudomonadati</taxon>
        <taxon>Spirochaetota</taxon>
        <taxon>Spirochaetia</taxon>
        <taxon>Spirochaetales</taxon>
        <taxon>Spirochaetaceae</taxon>
        <taxon>Entomospira</taxon>
    </lineage>
</organism>
<sequence>MATLENIDCAQTLLGSPAILWPLISHQENWALWFAQTSSDLVVGKPFDLTITYFPTEETNIWQAEIRHIKEQVALEFTLNQPDLALQTSVKFFIRQNNDTIFLTVQQSGFQYEGFLHALKIRKERKRLLKFWQKALLKLQYQVERRLGN</sequence>
<protein>
    <submittedName>
        <fullName evidence="1">Uncharacterized protein</fullName>
    </submittedName>
</protein>
<dbReference type="RefSeq" id="WP_167695815.1">
    <property type="nucleotide sequence ID" value="NZ_CP118181.1"/>
</dbReference>